<evidence type="ECO:0000256" key="1">
    <source>
        <dbReference type="ARBA" id="ARBA00006654"/>
    </source>
</evidence>
<dbReference type="InterPro" id="IPR008334">
    <property type="entry name" value="5'-Nucleotdase_C"/>
</dbReference>
<dbReference type="PRINTS" id="PR01607">
    <property type="entry name" value="APYRASEFAMLY"/>
</dbReference>
<sequence>MAVELPIICFNDVYRVSQRYVPQPGAPDDPKAKENGATITVSQFGHVLFSERDKWQDRKGKGKERGDGKGVDAVEGDAEKEGLVLFAGDVFNPSVESSVTRGSHMVPVLNALKIDCACVGNHDFDFGYPHLTKLISATTFPWLLSNIVDKTTGDVPKPLCKYWVTERCGVKIGLIGLVESDWIATIPSWPENFEYQPMKETAIELSKELRDPNGQHKVDIIIALTHCRVPNDIKLANELGAVQDIDKVEDKHGVDLLIGGHDHIYYIGKGAKNWDGSPGERGVAGTKEDRGVRLIKSGTDFRDLTSATLSLSEPSNNVRRRTLHALNGKHHYILPSTPTLPPLKELVDSLLSSVSETLSKNVCFTLTPFDARSELVRTRETGLGNWIADVLLHAYAESLLEGKPGENGKVEFMKQGTTLEDGESHARRGGADAVLLCGGTLRGDSQYGPGKITLGDILEILPFEDPVVCIEMDGKGIWDTMESALSKWPAQEGRFPIISGLVVKWDHNAEPGKRVRSIHLTDPELEEEEDPEDVVEFVEREDGTTVEIKHKKIHVGEAVENTTDGRTYRIITREYMAQGYDGFEALKNRKFIIDDENGQIMSSIIRSFLLGSAYIWRRKQLQNAREKHLSARTDKVLDRARAEHLSTPAQSPSASPRMSRSAVLSSEDPPMSPMSDRSAYTSGSAGGGRRHVIQHSRVSIRDAMHISKNEHMSTVDECAGDEMRSHGGTSRQAGKVAAAKSQEEKDGVAAEYFVHDDERDRLRSLSDDLAVVCPLVDGRLKDIAEDEKDSA</sequence>
<evidence type="ECO:0000259" key="5">
    <source>
        <dbReference type="Pfam" id="PF02872"/>
    </source>
</evidence>
<dbReference type="OrthoDB" id="10252235at2759"/>
<organism evidence="6 7">
    <name type="scientific">Kockovaella imperatae</name>
    <dbReference type="NCBI Taxonomy" id="4999"/>
    <lineage>
        <taxon>Eukaryota</taxon>
        <taxon>Fungi</taxon>
        <taxon>Dikarya</taxon>
        <taxon>Basidiomycota</taxon>
        <taxon>Agaricomycotina</taxon>
        <taxon>Tremellomycetes</taxon>
        <taxon>Tremellales</taxon>
        <taxon>Cuniculitremaceae</taxon>
        <taxon>Kockovaella</taxon>
    </lineage>
</organism>
<dbReference type="Proteomes" id="UP000193218">
    <property type="component" value="Unassembled WGS sequence"/>
</dbReference>
<feature type="domain" description="Calcineurin-like phosphoesterase" evidence="4">
    <location>
        <begin position="80"/>
        <end position="265"/>
    </location>
</feature>
<dbReference type="SUPFAM" id="SSF55816">
    <property type="entry name" value="5'-nucleotidase (syn. UDP-sugar hydrolase), C-terminal domain"/>
    <property type="match status" value="1"/>
</dbReference>
<keyword evidence="2" id="KW-0732">Signal</keyword>
<dbReference type="InterPro" id="IPR036907">
    <property type="entry name" value="5'-Nucleotdase_C_sf"/>
</dbReference>
<feature type="region of interest" description="Disordered" evidence="3">
    <location>
        <begin position="643"/>
        <end position="690"/>
    </location>
</feature>
<evidence type="ECO:0000313" key="6">
    <source>
        <dbReference type="EMBL" id="ORX38934.1"/>
    </source>
</evidence>
<evidence type="ECO:0000313" key="7">
    <source>
        <dbReference type="Proteomes" id="UP000193218"/>
    </source>
</evidence>
<dbReference type="EMBL" id="NBSH01000003">
    <property type="protein sequence ID" value="ORX38934.1"/>
    <property type="molecule type" value="Genomic_DNA"/>
</dbReference>
<feature type="compositionally biased region" description="Low complexity" evidence="3">
    <location>
        <begin position="648"/>
        <end position="678"/>
    </location>
</feature>
<feature type="region of interest" description="Disordered" evidence="3">
    <location>
        <begin position="721"/>
        <end position="746"/>
    </location>
</feature>
<proteinExistence type="inferred from homology"/>
<dbReference type="InterPro" id="IPR006179">
    <property type="entry name" value="5_nucleotidase/apyrase"/>
</dbReference>
<comment type="caution">
    <text evidence="6">The sequence shown here is derived from an EMBL/GenBank/DDBJ whole genome shotgun (WGS) entry which is preliminary data.</text>
</comment>
<dbReference type="InParanoid" id="A0A1Y1UN68"/>
<keyword evidence="7" id="KW-1185">Reference proteome</keyword>
<dbReference type="GO" id="GO:0009166">
    <property type="term" value="P:nucleotide catabolic process"/>
    <property type="evidence" value="ECO:0007669"/>
    <property type="project" value="InterPro"/>
</dbReference>
<dbReference type="InterPro" id="IPR004843">
    <property type="entry name" value="Calcineurin-like_PHP"/>
</dbReference>
<name>A0A1Y1UN68_9TREE</name>
<accession>A0A1Y1UN68</accession>
<comment type="similarity">
    <text evidence="1">Belongs to the 5'-nucleotidase family.</text>
</comment>
<evidence type="ECO:0000259" key="4">
    <source>
        <dbReference type="Pfam" id="PF00149"/>
    </source>
</evidence>
<dbReference type="Pfam" id="PF02872">
    <property type="entry name" value="5_nucleotid_C"/>
    <property type="match status" value="1"/>
</dbReference>
<feature type="domain" description="5'-Nucleotidase C-terminal" evidence="5">
    <location>
        <begin position="374"/>
        <end position="523"/>
    </location>
</feature>
<gene>
    <name evidence="6" type="ORF">BD324DRAFT_617919</name>
</gene>
<dbReference type="Gene3D" id="3.60.21.10">
    <property type="match status" value="1"/>
</dbReference>
<dbReference type="Pfam" id="PF00149">
    <property type="entry name" value="Metallophos"/>
    <property type="match status" value="1"/>
</dbReference>
<evidence type="ECO:0000256" key="2">
    <source>
        <dbReference type="ARBA" id="ARBA00022729"/>
    </source>
</evidence>
<dbReference type="InterPro" id="IPR029052">
    <property type="entry name" value="Metallo-depent_PP-like"/>
</dbReference>
<dbReference type="Gene3D" id="3.90.780.10">
    <property type="entry name" value="5'-Nucleotidase, C-terminal domain"/>
    <property type="match status" value="1"/>
</dbReference>
<dbReference type="RefSeq" id="XP_021872797.1">
    <property type="nucleotide sequence ID" value="XM_022014966.1"/>
</dbReference>
<feature type="region of interest" description="Disordered" evidence="3">
    <location>
        <begin position="54"/>
        <end position="73"/>
    </location>
</feature>
<dbReference type="STRING" id="4999.A0A1Y1UN68"/>
<reference evidence="6 7" key="1">
    <citation type="submission" date="2017-03" db="EMBL/GenBank/DDBJ databases">
        <title>Widespread Adenine N6-methylation of Active Genes in Fungi.</title>
        <authorList>
            <consortium name="DOE Joint Genome Institute"/>
            <person name="Mondo S.J."/>
            <person name="Dannebaum R.O."/>
            <person name="Kuo R.C."/>
            <person name="Louie K.B."/>
            <person name="Bewick A.J."/>
            <person name="Labutti K."/>
            <person name="Haridas S."/>
            <person name="Kuo A."/>
            <person name="Salamov A."/>
            <person name="Ahrendt S.R."/>
            <person name="Lau R."/>
            <person name="Bowen B.P."/>
            <person name="Lipzen A."/>
            <person name="Sullivan W."/>
            <person name="Andreopoulos W.B."/>
            <person name="Clum A."/>
            <person name="Lindquist E."/>
            <person name="Daum C."/>
            <person name="Northen T.R."/>
            <person name="Ramamoorthy G."/>
            <person name="Schmitz R.J."/>
            <person name="Gryganskyi A."/>
            <person name="Culley D."/>
            <person name="Magnuson J."/>
            <person name="James T.Y."/>
            <person name="O'Malley M.A."/>
            <person name="Stajich J.E."/>
            <person name="Spatafora J.W."/>
            <person name="Visel A."/>
            <person name="Grigoriev I.V."/>
        </authorList>
    </citation>
    <scope>NUCLEOTIDE SEQUENCE [LARGE SCALE GENOMIC DNA]</scope>
    <source>
        <strain evidence="6 7">NRRL Y-17943</strain>
    </source>
</reference>
<dbReference type="AlphaFoldDB" id="A0A1Y1UN68"/>
<dbReference type="PANTHER" id="PTHR11575:SF48">
    <property type="entry name" value="5'-NUCLEOTIDASE"/>
    <property type="match status" value="1"/>
</dbReference>
<dbReference type="PANTHER" id="PTHR11575">
    <property type="entry name" value="5'-NUCLEOTIDASE-RELATED"/>
    <property type="match status" value="1"/>
</dbReference>
<dbReference type="SUPFAM" id="SSF56300">
    <property type="entry name" value="Metallo-dependent phosphatases"/>
    <property type="match status" value="1"/>
</dbReference>
<evidence type="ECO:0000256" key="3">
    <source>
        <dbReference type="SAM" id="MobiDB-lite"/>
    </source>
</evidence>
<dbReference type="GO" id="GO:0016787">
    <property type="term" value="F:hydrolase activity"/>
    <property type="evidence" value="ECO:0007669"/>
    <property type="project" value="InterPro"/>
</dbReference>
<protein>
    <submittedName>
        <fullName evidence="6">Metallo-dependent phosphatase-like protein</fullName>
    </submittedName>
</protein>
<dbReference type="GeneID" id="33556774"/>